<reference evidence="1 2" key="1">
    <citation type="submission" date="2023-02" db="EMBL/GenBank/DDBJ databases">
        <title>LHISI_Scaffold_Assembly.</title>
        <authorList>
            <person name="Stuart O.P."/>
            <person name="Cleave R."/>
            <person name="Magrath M.J.L."/>
            <person name="Mikheyev A.S."/>
        </authorList>
    </citation>
    <scope>NUCLEOTIDE SEQUENCE [LARGE SCALE GENOMIC DNA]</scope>
    <source>
        <strain evidence="1">Daus_M_001</strain>
        <tissue evidence="1">Leg muscle</tissue>
    </source>
</reference>
<keyword evidence="2" id="KW-1185">Reference proteome</keyword>
<evidence type="ECO:0000313" key="1">
    <source>
        <dbReference type="EMBL" id="KAJ8874025.1"/>
    </source>
</evidence>
<comment type="caution">
    <text evidence="1">The sequence shown here is derived from an EMBL/GenBank/DDBJ whole genome shotgun (WGS) entry which is preliminary data.</text>
</comment>
<protein>
    <submittedName>
        <fullName evidence="1">Uncharacterized protein</fullName>
    </submittedName>
</protein>
<name>A0ABQ9GPS2_9NEOP</name>
<gene>
    <name evidence="1" type="ORF">PR048_024865</name>
</gene>
<dbReference type="EMBL" id="JARBHB010000010">
    <property type="protein sequence ID" value="KAJ8874025.1"/>
    <property type="molecule type" value="Genomic_DNA"/>
</dbReference>
<dbReference type="Proteomes" id="UP001159363">
    <property type="component" value="Chromosome 9"/>
</dbReference>
<proteinExistence type="predicted"/>
<organism evidence="1 2">
    <name type="scientific">Dryococelus australis</name>
    <dbReference type="NCBI Taxonomy" id="614101"/>
    <lineage>
        <taxon>Eukaryota</taxon>
        <taxon>Metazoa</taxon>
        <taxon>Ecdysozoa</taxon>
        <taxon>Arthropoda</taxon>
        <taxon>Hexapoda</taxon>
        <taxon>Insecta</taxon>
        <taxon>Pterygota</taxon>
        <taxon>Neoptera</taxon>
        <taxon>Polyneoptera</taxon>
        <taxon>Phasmatodea</taxon>
        <taxon>Verophasmatodea</taxon>
        <taxon>Anareolatae</taxon>
        <taxon>Phasmatidae</taxon>
        <taxon>Eurycanthinae</taxon>
        <taxon>Dryococelus</taxon>
    </lineage>
</organism>
<accession>A0ABQ9GPS2</accession>
<evidence type="ECO:0000313" key="2">
    <source>
        <dbReference type="Proteomes" id="UP001159363"/>
    </source>
</evidence>
<sequence length="340" mass="38478">MEKPKSGLPDRESNLGIDCSHGLPLRNIAARFSRNKKQYYYSTRAWKNTQRDVRREMLLQQLQAPFFFTPRGEGVKRNTTRKNAGIFLESARKTTWAKPPHCRPTGSTFRLQSRFTTLLDGWWERSTVLNVGECEMRRGWSSGEMPKGVGGGGYPEKLPPYFPHAKVRVTPPLGIEPGSPEWEVCSLTEQPPRLPPIVSRLRVWENSSAFREFPARLRSFATAWDSSKSRRQLETRAPSTAVRPGLDVRVLRTAGGRSPGRATRRCFAGKVIHCVGGMPESLTALKANITSLRIYSVRRNERAKMGYPREKIPPISVIVWQDSHMRKSGSDPTGNRTQFA</sequence>